<keyword evidence="1" id="KW-0812">Transmembrane</keyword>
<organism evidence="2 3">
    <name type="scientific">Roseovarius pacificus</name>
    <dbReference type="NCBI Taxonomy" id="337701"/>
    <lineage>
        <taxon>Bacteria</taxon>
        <taxon>Pseudomonadati</taxon>
        <taxon>Pseudomonadota</taxon>
        <taxon>Alphaproteobacteria</taxon>
        <taxon>Rhodobacterales</taxon>
        <taxon>Roseobacteraceae</taxon>
        <taxon>Roseovarius</taxon>
    </lineage>
</organism>
<reference evidence="2 3" key="1">
    <citation type="submission" date="2016-11" db="EMBL/GenBank/DDBJ databases">
        <authorList>
            <person name="Jaros S."/>
            <person name="Januszkiewicz K."/>
            <person name="Wedrychowicz H."/>
        </authorList>
    </citation>
    <scope>NUCLEOTIDE SEQUENCE [LARGE SCALE GENOMIC DNA]</scope>
    <source>
        <strain evidence="2 3">DSM 29589</strain>
    </source>
</reference>
<dbReference type="RefSeq" id="WP_073035876.1">
    <property type="nucleotide sequence ID" value="NZ_BMLR01000012.1"/>
</dbReference>
<proteinExistence type="predicted"/>
<dbReference type="Proteomes" id="UP000183974">
    <property type="component" value="Unassembled WGS sequence"/>
</dbReference>
<sequence>MPGMLHEVEDRARRAARSATFTMMGIVFGTTGLALLSVALWLMIAVLQGAIVACAAIGALYLILGVCFMALGRHPGAAHPPEPAQPKDPFVQIAEGFATGMRAGRAARSTDR</sequence>
<protein>
    <submittedName>
        <fullName evidence="2">Putative Holin-X, holin superfamily III</fullName>
    </submittedName>
</protein>
<feature type="transmembrane region" description="Helical" evidence="1">
    <location>
        <begin position="21"/>
        <end position="44"/>
    </location>
</feature>
<dbReference type="EMBL" id="FRBR01000011">
    <property type="protein sequence ID" value="SHM18122.1"/>
    <property type="molecule type" value="Genomic_DNA"/>
</dbReference>
<evidence type="ECO:0000256" key="1">
    <source>
        <dbReference type="SAM" id="Phobius"/>
    </source>
</evidence>
<keyword evidence="3" id="KW-1185">Reference proteome</keyword>
<gene>
    <name evidence="2" type="ORF">SAMN05444398_11132</name>
</gene>
<dbReference type="Pfam" id="PF07332">
    <property type="entry name" value="Phage_holin_3_6"/>
    <property type="match status" value="1"/>
</dbReference>
<keyword evidence="1" id="KW-1133">Transmembrane helix</keyword>
<feature type="transmembrane region" description="Helical" evidence="1">
    <location>
        <begin position="50"/>
        <end position="71"/>
    </location>
</feature>
<accession>A0A1M7GNY8</accession>
<dbReference type="STRING" id="337701.SAMN05444398_11132"/>
<evidence type="ECO:0000313" key="3">
    <source>
        <dbReference type="Proteomes" id="UP000183974"/>
    </source>
</evidence>
<dbReference type="InterPro" id="IPR009937">
    <property type="entry name" value="Phage_holin_3_6"/>
</dbReference>
<name>A0A1M7GNY8_9RHOB</name>
<keyword evidence="1" id="KW-0472">Membrane</keyword>
<evidence type="ECO:0000313" key="2">
    <source>
        <dbReference type="EMBL" id="SHM18122.1"/>
    </source>
</evidence>
<dbReference type="OrthoDB" id="7874165at2"/>
<dbReference type="AlphaFoldDB" id="A0A1M7GNY8"/>